<dbReference type="Proteomes" id="UP000186583">
    <property type="component" value="Unassembled WGS sequence"/>
</dbReference>
<evidence type="ECO:0000313" key="3">
    <source>
        <dbReference type="EMBL" id="OLN97897.1"/>
    </source>
</evidence>
<dbReference type="EMBL" id="MPGH01000002">
    <property type="protein sequence ID" value="OLN97897.1"/>
    <property type="molecule type" value="Genomic_DNA"/>
</dbReference>
<sequence length="492" mass="53934">MGCRPSASCFACKARKVKCDLEKPSCKRCINLGRNCPGYADPWSIVHRQQNASAAHQVRVRVAKRLKERGDFGEGNRDDEGNAPEELVHGKAIPRPMEFDMELFSLNRFYANYSSGNEVHFFRILDSTRASKSSVYFEQALNATALASSALMTSQFGFIQQAKKSYIRACTKVNIAIQSPDAAQDDSVIIALLTLALFEAILPDTTPKAIRSHCRGSLALIRYRAEQGLATALDRACLSFISFLGVLEFFVGQEGRSAVLVGLKRATWCQGGIIEPLLTRAVNYKEQVQETIASGDVRQGPFGTANVIFEAGIDIIRDLEAAANYRITHPGPRKALAADGAEPLLNSFNKLLDRRSDASNALAKCLYLTVRLHVIEQILSLVIAVGEPTEEELGLLVNLPHGLTALEQVCEQIRVVIGFDGRESMCSGSGIGFQAWCMFWPMVAVLKSSFADAETKTWVVDKISRVGHASGFGVSMFHQGWFDETVGVQSSE</sequence>
<accession>A0A1Q8S916</accession>
<evidence type="ECO:0000256" key="1">
    <source>
        <dbReference type="ARBA" id="ARBA00023242"/>
    </source>
</evidence>
<dbReference type="PROSITE" id="PS00463">
    <property type="entry name" value="ZN2_CY6_FUNGAL_1"/>
    <property type="match status" value="1"/>
</dbReference>
<dbReference type="InterPro" id="IPR053175">
    <property type="entry name" value="DHMBA_Reg_Transcription_Factor"/>
</dbReference>
<evidence type="ECO:0000313" key="4">
    <source>
        <dbReference type="Proteomes" id="UP000186583"/>
    </source>
</evidence>
<dbReference type="PANTHER" id="PTHR38791">
    <property type="entry name" value="ZN(II)2CYS6 TRANSCRIPTION FACTOR (EUROFUNG)-RELATED-RELATED"/>
    <property type="match status" value="1"/>
</dbReference>
<dbReference type="Gene3D" id="4.10.240.10">
    <property type="entry name" value="Zn(2)-C6 fungal-type DNA-binding domain"/>
    <property type="match status" value="1"/>
</dbReference>
<dbReference type="STRING" id="708187.A0A1Q8S916"/>
<feature type="domain" description="Zn(2)-C6 fungal-type" evidence="2">
    <location>
        <begin position="8"/>
        <end position="36"/>
    </location>
</feature>
<dbReference type="CDD" id="cd00067">
    <property type="entry name" value="GAL4"/>
    <property type="match status" value="1"/>
</dbReference>
<dbReference type="InterPro" id="IPR001138">
    <property type="entry name" value="Zn2Cys6_DnaBD"/>
</dbReference>
<dbReference type="Pfam" id="PF00172">
    <property type="entry name" value="Zn_clus"/>
    <property type="match status" value="1"/>
</dbReference>
<dbReference type="PROSITE" id="PS50048">
    <property type="entry name" value="ZN2_CY6_FUNGAL_2"/>
    <property type="match status" value="1"/>
</dbReference>
<protein>
    <recommendedName>
        <fullName evidence="2">Zn(2)-C6 fungal-type domain-containing protein</fullName>
    </recommendedName>
</protein>
<dbReference type="SUPFAM" id="SSF57701">
    <property type="entry name" value="Zn2/Cys6 DNA-binding domain"/>
    <property type="match status" value="1"/>
</dbReference>
<keyword evidence="4" id="KW-1185">Reference proteome</keyword>
<dbReference type="OrthoDB" id="4491390at2759"/>
<proteinExistence type="predicted"/>
<reference evidence="3 4" key="1">
    <citation type="submission" date="2016-11" db="EMBL/GenBank/DDBJ databases">
        <title>Draft Genome Assembly of Colletotrichum chlorophyti a pathogen of herbaceous plants.</title>
        <authorList>
            <person name="Gan P."/>
            <person name="Narusaka M."/>
            <person name="Tsushima A."/>
            <person name="Narusaka Y."/>
            <person name="Takano Y."/>
            <person name="Shirasu K."/>
        </authorList>
    </citation>
    <scope>NUCLEOTIDE SEQUENCE [LARGE SCALE GENOMIC DNA]</scope>
    <source>
        <strain evidence="3 4">NTL11</strain>
    </source>
</reference>
<dbReference type="InterPro" id="IPR036864">
    <property type="entry name" value="Zn2-C6_fun-type_DNA-bd_sf"/>
</dbReference>
<evidence type="ECO:0000259" key="2">
    <source>
        <dbReference type="PROSITE" id="PS50048"/>
    </source>
</evidence>
<dbReference type="PANTHER" id="PTHR38791:SF11">
    <property type="entry name" value="ZN(II)2CYS6 TRANSCRIPTION FACTOR (EUROFUNG)"/>
    <property type="match status" value="1"/>
</dbReference>
<keyword evidence="1" id="KW-0539">Nucleus</keyword>
<dbReference type="AlphaFoldDB" id="A0A1Q8S916"/>
<organism evidence="3 4">
    <name type="scientific">Colletotrichum chlorophyti</name>
    <dbReference type="NCBI Taxonomy" id="708187"/>
    <lineage>
        <taxon>Eukaryota</taxon>
        <taxon>Fungi</taxon>
        <taxon>Dikarya</taxon>
        <taxon>Ascomycota</taxon>
        <taxon>Pezizomycotina</taxon>
        <taxon>Sordariomycetes</taxon>
        <taxon>Hypocreomycetidae</taxon>
        <taxon>Glomerellales</taxon>
        <taxon>Glomerellaceae</taxon>
        <taxon>Colletotrichum</taxon>
    </lineage>
</organism>
<dbReference type="GO" id="GO:0000981">
    <property type="term" value="F:DNA-binding transcription factor activity, RNA polymerase II-specific"/>
    <property type="evidence" value="ECO:0007669"/>
    <property type="project" value="InterPro"/>
</dbReference>
<gene>
    <name evidence="3" type="ORF">CCHL11_02473</name>
</gene>
<comment type="caution">
    <text evidence="3">The sequence shown here is derived from an EMBL/GenBank/DDBJ whole genome shotgun (WGS) entry which is preliminary data.</text>
</comment>
<dbReference type="GO" id="GO:0008270">
    <property type="term" value="F:zinc ion binding"/>
    <property type="evidence" value="ECO:0007669"/>
    <property type="project" value="InterPro"/>
</dbReference>
<dbReference type="SMART" id="SM00066">
    <property type="entry name" value="GAL4"/>
    <property type="match status" value="1"/>
</dbReference>
<name>A0A1Q8S916_9PEZI</name>